<dbReference type="GO" id="GO:0042391">
    <property type="term" value="P:regulation of membrane potential"/>
    <property type="evidence" value="ECO:0000318"/>
    <property type="project" value="GO_Central"/>
</dbReference>
<dbReference type="GO" id="GO:0098794">
    <property type="term" value="C:postsynapse"/>
    <property type="evidence" value="ECO:0007669"/>
    <property type="project" value="GOC"/>
</dbReference>
<feature type="transmembrane region" description="Helical" evidence="5">
    <location>
        <begin position="220"/>
        <end position="242"/>
    </location>
</feature>
<feature type="domain" description="Neurotransmitter-gated ion-channel transmembrane" evidence="7">
    <location>
        <begin position="227"/>
        <end position="333"/>
    </location>
</feature>
<dbReference type="InterPro" id="IPR018000">
    <property type="entry name" value="Neurotransmitter_ion_chnl_CS"/>
</dbReference>
<keyword evidence="4 5" id="KW-0472">Membrane</keyword>
<dbReference type="FunFam" id="2.70.170.10:FF:000030">
    <property type="entry name" value="AcetylCholine Receptor"/>
    <property type="match status" value="1"/>
</dbReference>
<evidence type="ECO:0000256" key="4">
    <source>
        <dbReference type="ARBA" id="ARBA00023136"/>
    </source>
</evidence>
<proteinExistence type="inferred from homology"/>
<dbReference type="AlphaFoldDB" id="A0A9J7K6Z2"/>
<evidence type="ECO:0000256" key="5">
    <source>
        <dbReference type="RuleBase" id="RU000687"/>
    </source>
</evidence>
<keyword evidence="5" id="KW-0813">Transport</keyword>
<dbReference type="GeneID" id="118404282"/>
<comment type="similarity">
    <text evidence="5">Belongs to the ligand-gated ion channel (TC 1.A.9) family.</text>
</comment>
<dbReference type="FunFam" id="1.20.58.390:FF:000114">
    <property type="entry name" value="Uncharacterized protein"/>
    <property type="match status" value="1"/>
</dbReference>
<dbReference type="OrthoDB" id="5975154at2759"/>
<feature type="transmembrane region" description="Helical" evidence="5">
    <location>
        <begin position="279"/>
        <end position="302"/>
    </location>
</feature>
<dbReference type="SUPFAM" id="SSF63712">
    <property type="entry name" value="Nicotinic receptor ligand binding domain-like"/>
    <property type="match status" value="1"/>
</dbReference>
<reference evidence="8" key="1">
    <citation type="journal article" date="2020" name="Nat. Ecol. Evol.">
        <title>Deeply conserved synteny resolves early events in vertebrate evolution.</title>
        <authorList>
            <person name="Simakov O."/>
            <person name="Marletaz F."/>
            <person name="Yue J.X."/>
            <person name="O'Connell B."/>
            <person name="Jenkins J."/>
            <person name="Brandt A."/>
            <person name="Calef R."/>
            <person name="Tung C.H."/>
            <person name="Huang T.K."/>
            <person name="Schmutz J."/>
            <person name="Satoh N."/>
            <person name="Yu J.K."/>
            <person name="Putnam N.H."/>
            <person name="Green R.E."/>
            <person name="Rokhsar D.S."/>
        </authorList>
    </citation>
    <scope>NUCLEOTIDE SEQUENCE [LARGE SCALE GENOMIC DNA]</scope>
    <source>
        <strain evidence="8">S238N-H82</strain>
    </source>
</reference>
<dbReference type="CDD" id="cd19051">
    <property type="entry name" value="LGIC_TM_cation"/>
    <property type="match status" value="1"/>
</dbReference>
<dbReference type="GO" id="GO:0043005">
    <property type="term" value="C:neuron projection"/>
    <property type="evidence" value="ECO:0000318"/>
    <property type="project" value="GO_Central"/>
</dbReference>
<dbReference type="GO" id="GO:0045202">
    <property type="term" value="C:synapse"/>
    <property type="evidence" value="ECO:0000318"/>
    <property type="project" value="GO_Central"/>
</dbReference>
<sequence>MAERGAVSEHDVISKLLINYSTSARPVQHPSDITTVYFDVALAQIVQLYQDTKEQVLTTNLWIRQSWTDKFLTWKPEENGGITELHINSETIWRPDTVLYNRIHDEGWSATPDTNAIIQHTGDVFWPYPVTVRSPCLLDVSLFPYDVQRCPLEFGSWTYAENKLELVNVSSQGFTGEFILNGEWELLSFDADIHIHRNLSGGHFSTIEYTVEISRRALYYSYYVVGPSVLLGILALLGFCLSSGTGEKLAMSITTLLSLIVFFQLVIDKLPPTSINIPLIGKFFGGVIFLVTLSSVMTIFVLSLHFQGPKVKPVPQWLRSMFFMGPPKVCLFVLKVKVVRKDDESKAKVNGGTKSSNPDVTAISRSLARIEQCVANFVEDYEKKSFTMGLRKEWEFLARQIDKCLLVIFLLAFVVMTISMLVSDLVNPNYKSATGHAH</sequence>
<organism evidence="8 9">
    <name type="scientific">Branchiostoma floridae</name>
    <name type="common">Florida lancelet</name>
    <name type="synonym">Amphioxus</name>
    <dbReference type="NCBI Taxonomy" id="7739"/>
    <lineage>
        <taxon>Eukaryota</taxon>
        <taxon>Metazoa</taxon>
        <taxon>Chordata</taxon>
        <taxon>Cephalochordata</taxon>
        <taxon>Leptocardii</taxon>
        <taxon>Amphioxiformes</taxon>
        <taxon>Branchiostomatidae</taxon>
        <taxon>Branchiostoma</taxon>
    </lineage>
</organism>
<dbReference type="GO" id="GO:0034220">
    <property type="term" value="P:monoatomic ion transmembrane transport"/>
    <property type="evidence" value="ECO:0000318"/>
    <property type="project" value="GO_Central"/>
</dbReference>
<dbReference type="GO" id="GO:0007268">
    <property type="term" value="P:chemical synaptic transmission"/>
    <property type="evidence" value="ECO:0000318"/>
    <property type="project" value="GO_Central"/>
</dbReference>
<dbReference type="InterPro" id="IPR006201">
    <property type="entry name" value="Neur_channel"/>
</dbReference>
<evidence type="ECO:0000256" key="1">
    <source>
        <dbReference type="ARBA" id="ARBA00004141"/>
    </source>
</evidence>
<dbReference type="InterPro" id="IPR036734">
    <property type="entry name" value="Neur_chan_lig-bd_sf"/>
</dbReference>
<gene>
    <name evidence="9" type="primary">LOC118404282</name>
</gene>
<dbReference type="GO" id="GO:0005886">
    <property type="term" value="C:plasma membrane"/>
    <property type="evidence" value="ECO:0000318"/>
    <property type="project" value="GO_Central"/>
</dbReference>
<dbReference type="Pfam" id="PF02932">
    <property type="entry name" value="Neur_chan_memb"/>
    <property type="match status" value="1"/>
</dbReference>
<comment type="subcellular location">
    <subcellularLocation>
        <location evidence="1">Membrane</location>
        <topology evidence="1">Multi-pass membrane protein</topology>
    </subcellularLocation>
</comment>
<dbReference type="InterPro" id="IPR038050">
    <property type="entry name" value="Neuro_actylchol_rec"/>
</dbReference>
<dbReference type="OMA" id="NDEYWIE"/>
<feature type="domain" description="Neurotransmitter-gated ion-channel ligand-binding" evidence="6">
    <location>
        <begin position="10"/>
        <end position="216"/>
    </location>
</feature>
<dbReference type="Pfam" id="PF02931">
    <property type="entry name" value="Neur_chan_LBD"/>
    <property type="match status" value="1"/>
</dbReference>
<protein>
    <submittedName>
        <fullName evidence="9">Neuronal acetylcholine receptor subunit alpha-10-like</fullName>
    </submittedName>
</protein>
<feature type="transmembrane region" description="Helical" evidence="5">
    <location>
        <begin position="249"/>
        <end position="267"/>
    </location>
</feature>
<evidence type="ECO:0000256" key="2">
    <source>
        <dbReference type="ARBA" id="ARBA00022692"/>
    </source>
</evidence>
<dbReference type="InterPro" id="IPR006202">
    <property type="entry name" value="Neur_chan_lig-bd"/>
</dbReference>
<dbReference type="Gene3D" id="1.20.58.390">
    <property type="entry name" value="Neurotransmitter-gated ion-channel transmembrane domain"/>
    <property type="match status" value="1"/>
</dbReference>
<evidence type="ECO:0000256" key="3">
    <source>
        <dbReference type="ARBA" id="ARBA00022989"/>
    </source>
</evidence>
<evidence type="ECO:0000259" key="7">
    <source>
        <dbReference type="Pfam" id="PF02932"/>
    </source>
</evidence>
<dbReference type="InterPro" id="IPR006029">
    <property type="entry name" value="Neurotrans-gated_channel_TM"/>
</dbReference>
<keyword evidence="2 5" id="KW-0812">Transmembrane</keyword>
<evidence type="ECO:0000259" key="6">
    <source>
        <dbReference type="Pfam" id="PF02931"/>
    </source>
</evidence>
<dbReference type="PRINTS" id="PR00252">
    <property type="entry name" value="NRIONCHANNEL"/>
</dbReference>
<dbReference type="InterPro" id="IPR036719">
    <property type="entry name" value="Neuro-gated_channel_TM_sf"/>
</dbReference>
<name>A0A9J7K6Z2_BRAFL</name>
<dbReference type="Gene3D" id="2.70.170.10">
    <property type="entry name" value="Neurotransmitter-gated ion-channel ligand-binding domain"/>
    <property type="match status" value="1"/>
</dbReference>
<reference evidence="9" key="2">
    <citation type="submission" date="2025-08" db="UniProtKB">
        <authorList>
            <consortium name="RefSeq"/>
        </authorList>
    </citation>
    <scope>IDENTIFICATION</scope>
    <source>
        <strain evidence="9">S238N-H82</strain>
        <tissue evidence="9">Testes</tissue>
    </source>
</reference>
<keyword evidence="8" id="KW-1185">Reference proteome</keyword>
<dbReference type="Proteomes" id="UP000001554">
    <property type="component" value="Chromosome 17"/>
</dbReference>
<dbReference type="PANTHER" id="PTHR18945">
    <property type="entry name" value="NEUROTRANSMITTER GATED ION CHANNEL"/>
    <property type="match status" value="1"/>
</dbReference>
<dbReference type="GO" id="GO:0005892">
    <property type="term" value="C:acetylcholine-gated channel complex"/>
    <property type="evidence" value="ECO:0000318"/>
    <property type="project" value="GO_Central"/>
</dbReference>
<keyword evidence="5" id="KW-0406">Ion transport</keyword>
<dbReference type="GO" id="GO:1904315">
    <property type="term" value="F:transmitter-gated monoatomic ion channel activity involved in regulation of postsynaptic membrane potential"/>
    <property type="evidence" value="ECO:0000318"/>
    <property type="project" value="GO_Central"/>
</dbReference>
<dbReference type="RefSeq" id="XP_035659241.1">
    <property type="nucleotide sequence ID" value="XM_035803348.1"/>
</dbReference>
<dbReference type="KEGG" id="bfo:118404282"/>
<dbReference type="PROSITE" id="PS00236">
    <property type="entry name" value="NEUROTR_ION_CHANNEL"/>
    <property type="match status" value="1"/>
</dbReference>
<dbReference type="SUPFAM" id="SSF90112">
    <property type="entry name" value="Neurotransmitter-gated ion-channel transmembrane pore"/>
    <property type="match status" value="1"/>
</dbReference>
<accession>A0A9J7K6Z2</accession>
<keyword evidence="5" id="KW-0407">Ion channel</keyword>
<feature type="transmembrane region" description="Helical" evidence="5">
    <location>
        <begin position="404"/>
        <end position="422"/>
    </location>
</feature>
<dbReference type="CDD" id="cd18997">
    <property type="entry name" value="LGIC_ECD_nAChR"/>
    <property type="match status" value="1"/>
</dbReference>
<keyword evidence="3 5" id="KW-1133">Transmembrane helix</keyword>
<evidence type="ECO:0000313" key="9">
    <source>
        <dbReference type="RefSeq" id="XP_035659241.1"/>
    </source>
</evidence>
<dbReference type="GO" id="GO:0004888">
    <property type="term" value="F:transmembrane signaling receptor activity"/>
    <property type="evidence" value="ECO:0007669"/>
    <property type="project" value="InterPro"/>
</dbReference>
<dbReference type="GO" id="GO:0005231">
    <property type="term" value="F:excitatory extracellular ligand-gated monoatomic ion channel activity"/>
    <property type="evidence" value="ECO:0000318"/>
    <property type="project" value="GO_Central"/>
</dbReference>
<evidence type="ECO:0000313" key="8">
    <source>
        <dbReference type="Proteomes" id="UP000001554"/>
    </source>
</evidence>